<keyword evidence="1" id="KW-0732">Signal</keyword>
<keyword evidence="3" id="KW-1185">Reference proteome</keyword>
<accession>A0ABR3JMK5</accession>
<evidence type="ECO:0000256" key="1">
    <source>
        <dbReference type="SAM" id="SignalP"/>
    </source>
</evidence>
<protein>
    <submittedName>
        <fullName evidence="2">Uncharacterized protein</fullName>
    </submittedName>
</protein>
<gene>
    <name evidence="2" type="ORF">HGRIS_003147</name>
</gene>
<feature type="chain" id="PRO_5045046081" evidence="1">
    <location>
        <begin position="19"/>
        <end position="274"/>
    </location>
</feature>
<reference evidence="3" key="1">
    <citation type="submission" date="2024-06" db="EMBL/GenBank/DDBJ databases">
        <title>Multi-omics analyses provide insights into the biosynthesis of the anticancer antibiotic pleurotin in Hohenbuehelia grisea.</title>
        <authorList>
            <person name="Weaver J.A."/>
            <person name="Alberti F."/>
        </authorList>
    </citation>
    <scope>NUCLEOTIDE SEQUENCE [LARGE SCALE GENOMIC DNA]</scope>
    <source>
        <strain evidence="3">T-177</strain>
    </source>
</reference>
<organism evidence="2 3">
    <name type="scientific">Hohenbuehelia grisea</name>
    <dbReference type="NCBI Taxonomy" id="104357"/>
    <lineage>
        <taxon>Eukaryota</taxon>
        <taxon>Fungi</taxon>
        <taxon>Dikarya</taxon>
        <taxon>Basidiomycota</taxon>
        <taxon>Agaricomycotina</taxon>
        <taxon>Agaricomycetes</taxon>
        <taxon>Agaricomycetidae</taxon>
        <taxon>Agaricales</taxon>
        <taxon>Pleurotineae</taxon>
        <taxon>Pleurotaceae</taxon>
        <taxon>Hohenbuehelia</taxon>
    </lineage>
</organism>
<name>A0ABR3JMK5_9AGAR</name>
<feature type="signal peptide" evidence="1">
    <location>
        <begin position="1"/>
        <end position="18"/>
    </location>
</feature>
<evidence type="ECO:0000313" key="2">
    <source>
        <dbReference type="EMBL" id="KAL0957048.1"/>
    </source>
</evidence>
<comment type="caution">
    <text evidence="2">The sequence shown here is derived from an EMBL/GenBank/DDBJ whole genome shotgun (WGS) entry which is preliminary data.</text>
</comment>
<dbReference type="Proteomes" id="UP001556367">
    <property type="component" value="Unassembled WGS sequence"/>
</dbReference>
<sequence>MFIRSAAFLTLLATSVLASPGFQPTRTTPLESDLLNTWPKRDAAPAPVPENLTNAERFARGLPPKAPVWRRKHGSDLVKRLTASPMPIILTSGRISCTRVSDGVPLHLKASSTSFGLYGTSEAEDLIVKIDLAAASQGSVDMIVTNGGLLSTYPYVGGILVADTISDLGLSRSKFVYIGGTTRTEPGSPASLGPNSVTSLGGFQSAMWQYNPVSGQLIPVWVNSDGSKPLIHVFYTPSDYFVMTGDPQSLLSQAPEAEECILGFTPIIQDIRVI</sequence>
<dbReference type="EMBL" id="JASNQZ010000006">
    <property type="protein sequence ID" value="KAL0957048.1"/>
    <property type="molecule type" value="Genomic_DNA"/>
</dbReference>
<proteinExistence type="predicted"/>
<evidence type="ECO:0000313" key="3">
    <source>
        <dbReference type="Proteomes" id="UP001556367"/>
    </source>
</evidence>